<dbReference type="Proteomes" id="UP001148737">
    <property type="component" value="Unassembled WGS sequence"/>
</dbReference>
<proteinExistence type="predicted"/>
<evidence type="ECO:0000313" key="1">
    <source>
        <dbReference type="EMBL" id="KAJ3495988.1"/>
    </source>
</evidence>
<dbReference type="EMBL" id="JANAKD010000230">
    <property type="protein sequence ID" value="KAJ3495988.1"/>
    <property type="molecule type" value="Genomic_DNA"/>
</dbReference>
<sequence length="239" mass="25361">MKLTPPQPPTLNRHHWLPSSPLGTETSSRPAPSPAKPSTTPTPTASLPLINPGPTTGYEQCFCLNRNVAGLSTATDAVCNDVCAGEQGGQASVAKWFGSLCHVTAPAGGNNENTKTATSTKGSSSGSTGGGGGSKANGPWISNHWQWVIMLVVLVVAIAGIWIGACIWRRRYLRRKDRQTSLGQKQSGSTSRPSWGPTAMPNSESGAPMNYNNNPEAAYPKFESTEKPKKKKWTVSSRT</sequence>
<protein>
    <submittedName>
        <fullName evidence="1">Uncharacterized protein</fullName>
    </submittedName>
</protein>
<gene>
    <name evidence="1" type="ORF">NLG97_g2998</name>
</gene>
<reference evidence="1" key="1">
    <citation type="submission" date="2022-07" db="EMBL/GenBank/DDBJ databases">
        <title>Genome Sequence of Lecanicillium saksenae.</title>
        <authorList>
            <person name="Buettner E."/>
        </authorList>
    </citation>
    <scope>NUCLEOTIDE SEQUENCE</scope>
    <source>
        <strain evidence="1">VT-O1</strain>
    </source>
</reference>
<accession>A0ACC1QZA9</accession>
<evidence type="ECO:0000313" key="2">
    <source>
        <dbReference type="Proteomes" id="UP001148737"/>
    </source>
</evidence>
<organism evidence="1 2">
    <name type="scientific">Lecanicillium saksenae</name>
    <dbReference type="NCBI Taxonomy" id="468837"/>
    <lineage>
        <taxon>Eukaryota</taxon>
        <taxon>Fungi</taxon>
        <taxon>Dikarya</taxon>
        <taxon>Ascomycota</taxon>
        <taxon>Pezizomycotina</taxon>
        <taxon>Sordariomycetes</taxon>
        <taxon>Hypocreomycetidae</taxon>
        <taxon>Hypocreales</taxon>
        <taxon>Cordycipitaceae</taxon>
        <taxon>Lecanicillium</taxon>
    </lineage>
</organism>
<keyword evidence="2" id="KW-1185">Reference proteome</keyword>
<name>A0ACC1QZA9_9HYPO</name>
<comment type="caution">
    <text evidence="1">The sequence shown here is derived from an EMBL/GenBank/DDBJ whole genome shotgun (WGS) entry which is preliminary data.</text>
</comment>